<protein>
    <submittedName>
        <fullName evidence="1">Uncharacterized protein</fullName>
    </submittedName>
</protein>
<dbReference type="AlphaFoldDB" id="A0A382BRC7"/>
<sequence length="45" mass="5184">VSIPKIIKFSKPHLELLKQFHETITYFQTDLVYNKIITGASPPLN</sequence>
<proteinExistence type="predicted"/>
<accession>A0A382BRC7</accession>
<organism evidence="1">
    <name type="scientific">marine metagenome</name>
    <dbReference type="NCBI Taxonomy" id="408172"/>
    <lineage>
        <taxon>unclassified sequences</taxon>
        <taxon>metagenomes</taxon>
        <taxon>ecological metagenomes</taxon>
    </lineage>
</organism>
<evidence type="ECO:0000313" key="1">
    <source>
        <dbReference type="EMBL" id="SVB16091.1"/>
    </source>
</evidence>
<feature type="non-terminal residue" evidence="1">
    <location>
        <position position="1"/>
    </location>
</feature>
<name>A0A382BRC7_9ZZZZ</name>
<gene>
    <name evidence="1" type="ORF">METZ01_LOCUS168945</name>
</gene>
<reference evidence="1" key="1">
    <citation type="submission" date="2018-05" db="EMBL/GenBank/DDBJ databases">
        <authorList>
            <person name="Lanie J.A."/>
            <person name="Ng W.-L."/>
            <person name="Kazmierczak K.M."/>
            <person name="Andrzejewski T.M."/>
            <person name="Davidsen T.M."/>
            <person name="Wayne K.J."/>
            <person name="Tettelin H."/>
            <person name="Glass J.I."/>
            <person name="Rusch D."/>
            <person name="Podicherti R."/>
            <person name="Tsui H.-C.T."/>
            <person name="Winkler M.E."/>
        </authorList>
    </citation>
    <scope>NUCLEOTIDE SEQUENCE</scope>
</reference>
<dbReference type="EMBL" id="UINC01030915">
    <property type="protein sequence ID" value="SVB16091.1"/>
    <property type="molecule type" value="Genomic_DNA"/>
</dbReference>